<organism evidence="3 4">
    <name type="scientific">Collinsella ihumii</name>
    <dbReference type="NCBI Taxonomy" id="1720204"/>
    <lineage>
        <taxon>Bacteria</taxon>
        <taxon>Bacillati</taxon>
        <taxon>Actinomycetota</taxon>
        <taxon>Coriobacteriia</taxon>
        <taxon>Coriobacteriales</taxon>
        <taxon>Coriobacteriaceae</taxon>
        <taxon>Collinsella</taxon>
    </lineage>
</organism>
<proteinExistence type="predicted"/>
<dbReference type="PROSITE" id="PS50011">
    <property type="entry name" value="PROTEIN_KINASE_DOM"/>
    <property type="match status" value="1"/>
</dbReference>
<dbReference type="PROSITE" id="PS00109">
    <property type="entry name" value="PROTEIN_KINASE_TYR"/>
    <property type="match status" value="1"/>
</dbReference>
<feature type="compositionally biased region" description="Low complexity" evidence="1">
    <location>
        <begin position="392"/>
        <end position="403"/>
    </location>
</feature>
<gene>
    <name evidence="3" type="ORF">K8U80_02845</name>
</gene>
<dbReference type="Gene3D" id="1.10.510.10">
    <property type="entry name" value="Transferase(Phosphotransferase) domain 1"/>
    <property type="match status" value="1"/>
</dbReference>
<feature type="domain" description="Protein kinase" evidence="2">
    <location>
        <begin position="40"/>
        <end position="336"/>
    </location>
</feature>
<reference evidence="3" key="1">
    <citation type="journal article" date="2021" name="PeerJ">
        <title>Extensive microbial diversity within the chicken gut microbiome revealed by metagenomics and culture.</title>
        <authorList>
            <person name="Gilroy R."/>
            <person name="Ravi A."/>
            <person name="Getino M."/>
            <person name="Pursley I."/>
            <person name="Horton D.L."/>
            <person name="Alikhan N.F."/>
            <person name="Baker D."/>
            <person name="Gharbi K."/>
            <person name="Hall N."/>
            <person name="Watson M."/>
            <person name="Adriaenssens E.M."/>
            <person name="Foster-Nyarko E."/>
            <person name="Jarju S."/>
            <person name="Secka A."/>
            <person name="Antonio M."/>
            <person name="Oren A."/>
            <person name="Chaudhuri R.R."/>
            <person name="La Ragione R."/>
            <person name="Hildebrand F."/>
            <person name="Pallen M.J."/>
        </authorList>
    </citation>
    <scope>NUCLEOTIDE SEQUENCE</scope>
    <source>
        <strain evidence="3">ChiGjej2B2-7701</strain>
    </source>
</reference>
<dbReference type="InterPro" id="IPR046240">
    <property type="entry name" value="DUF6273"/>
</dbReference>
<name>A0A921IQZ6_9ACTN</name>
<dbReference type="Pfam" id="PF00069">
    <property type="entry name" value="Pkinase"/>
    <property type="match status" value="1"/>
</dbReference>
<evidence type="ECO:0000259" key="2">
    <source>
        <dbReference type="PROSITE" id="PS50011"/>
    </source>
</evidence>
<dbReference type="GO" id="GO:0004674">
    <property type="term" value="F:protein serine/threonine kinase activity"/>
    <property type="evidence" value="ECO:0007669"/>
    <property type="project" value="TreeGrafter"/>
</dbReference>
<accession>A0A921IQZ6</accession>
<evidence type="ECO:0000313" key="3">
    <source>
        <dbReference type="EMBL" id="HJG30315.1"/>
    </source>
</evidence>
<reference evidence="3" key="2">
    <citation type="submission" date="2021-09" db="EMBL/GenBank/DDBJ databases">
        <authorList>
            <person name="Gilroy R."/>
        </authorList>
    </citation>
    <scope>NUCLEOTIDE SEQUENCE</scope>
    <source>
        <strain evidence="3">ChiGjej2B2-7701</strain>
    </source>
</reference>
<dbReference type="Pfam" id="PF19789">
    <property type="entry name" value="DUF6273"/>
    <property type="match status" value="1"/>
</dbReference>
<sequence>MAPHPLQPHQLIEFSSFDTAFAVAPDEEEATRRRYMTLLVDSQYAPRKGASSTVYRVSNTECSPFALKVLKADDLEGEERERLLPVRVRKFAEEYRAQTVVSHLSGFPKLYGYGVIEDVPAILMEWVEGFTLNEATPQFPADIYGRIKGRTVAGIGMSVLNVLISAKALDERFVHRDLSPRNIMLRTSQVPLEEQTASNVFDICLVDLGSATIVTGDTSLTLVENIWRNGTPDYAPPEMLARDVPALAALRSSTSIDTYALCSILYELYAQTTPYGRGMLLAASPYRVKVDNDPMPLVPRSPRDEELCAAIMAGLAREQDQRITAEDLLSRLSAWAGAPASDDTEHHAPAADAPAASGDPLEAGSHLTMNGAGIEASLGQQDTAPVDDRLASDGAGASDAPASNTRGISRRSFVIGALSGIGITALSGAAVVTRGFGLLEPKSLDTYTWAELSDISKQIAQAETPSDAIEVARSYGLVDQDGRLISSQRKSVEYDGMPHEVQIVGINHDELADGSGYAGLTFMFCEILSTRPMSVAAYDDGGWEASDMREYLNTGVMDKLPAELREHIVPVRKYTNNVGGTEDPSCVTATEESLWLFSYCELAGERARLSFNEGYRFLADILNSEGSQYDYFEQQNVMPQSNADCLIRQLEDEADYWWLRSASPDVSLADGIVTFNRVDPNGDPFHFAAACTDTAGILPGFCI</sequence>
<dbReference type="SUPFAM" id="SSF56112">
    <property type="entry name" value="Protein kinase-like (PK-like)"/>
    <property type="match status" value="1"/>
</dbReference>
<dbReference type="GO" id="GO:0005737">
    <property type="term" value="C:cytoplasm"/>
    <property type="evidence" value="ECO:0007669"/>
    <property type="project" value="TreeGrafter"/>
</dbReference>
<comment type="caution">
    <text evidence="3">The sequence shown here is derived from an EMBL/GenBank/DDBJ whole genome shotgun (WGS) entry which is preliminary data.</text>
</comment>
<dbReference type="GO" id="GO:0005524">
    <property type="term" value="F:ATP binding"/>
    <property type="evidence" value="ECO:0007669"/>
    <property type="project" value="InterPro"/>
</dbReference>
<protein>
    <submittedName>
        <fullName evidence="3">DUF6273 domain-containing protein</fullName>
    </submittedName>
</protein>
<dbReference type="AlphaFoldDB" id="A0A921IQZ6"/>
<dbReference type="InterPro" id="IPR053235">
    <property type="entry name" value="Ser_Thr_kinase"/>
</dbReference>
<feature type="region of interest" description="Disordered" evidence="1">
    <location>
        <begin position="339"/>
        <end position="404"/>
    </location>
</feature>
<dbReference type="InterPro" id="IPR008266">
    <property type="entry name" value="Tyr_kinase_AS"/>
</dbReference>
<dbReference type="InterPro" id="IPR000719">
    <property type="entry name" value="Prot_kinase_dom"/>
</dbReference>
<dbReference type="Proteomes" id="UP000746751">
    <property type="component" value="Unassembled WGS sequence"/>
</dbReference>
<evidence type="ECO:0000256" key="1">
    <source>
        <dbReference type="SAM" id="MobiDB-lite"/>
    </source>
</evidence>
<dbReference type="SMART" id="SM00220">
    <property type="entry name" value="S_TKc"/>
    <property type="match status" value="1"/>
</dbReference>
<evidence type="ECO:0000313" key="4">
    <source>
        <dbReference type="Proteomes" id="UP000746751"/>
    </source>
</evidence>
<dbReference type="PANTHER" id="PTHR24361">
    <property type="entry name" value="MITOGEN-ACTIVATED KINASE KINASE KINASE"/>
    <property type="match status" value="1"/>
</dbReference>
<dbReference type="EMBL" id="DYVF01000021">
    <property type="protein sequence ID" value="HJG30315.1"/>
    <property type="molecule type" value="Genomic_DNA"/>
</dbReference>
<dbReference type="InterPro" id="IPR011009">
    <property type="entry name" value="Kinase-like_dom_sf"/>
</dbReference>